<evidence type="ECO:0000256" key="4">
    <source>
        <dbReference type="ARBA" id="ARBA00022679"/>
    </source>
</evidence>
<dbReference type="Pfam" id="PF07730">
    <property type="entry name" value="HisKA_3"/>
    <property type="match status" value="1"/>
</dbReference>
<evidence type="ECO:0000256" key="1">
    <source>
        <dbReference type="ARBA" id="ARBA00000085"/>
    </source>
</evidence>
<gene>
    <name evidence="11" type="ORF">JOF48_000743</name>
</gene>
<dbReference type="GO" id="GO:0016301">
    <property type="term" value="F:kinase activity"/>
    <property type="evidence" value="ECO:0007669"/>
    <property type="project" value="UniProtKB-KW"/>
</dbReference>
<evidence type="ECO:0000256" key="7">
    <source>
        <dbReference type="ARBA" id="ARBA00022840"/>
    </source>
</evidence>
<evidence type="ECO:0000256" key="8">
    <source>
        <dbReference type="ARBA" id="ARBA00023012"/>
    </source>
</evidence>
<protein>
    <recommendedName>
        <fullName evidence="2">histidine kinase</fullName>
        <ecNumber evidence="2">2.7.13.3</ecNumber>
    </recommendedName>
</protein>
<feature type="transmembrane region" description="Helical" evidence="9">
    <location>
        <begin position="48"/>
        <end position="66"/>
    </location>
</feature>
<dbReference type="SMART" id="SM00387">
    <property type="entry name" value="HATPase_c"/>
    <property type="match status" value="1"/>
</dbReference>
<evidence type="ECO:0000259" key="10">
    <source>
        <dbReference type="PROSITE" id="PS50109"/>
    </source>
</evidence>
<feature type="transmembrane region" description="Helical" evidence="9">
    <location>
        <begin position="198"/>
        <end position="219"/>
    </location>
</feature>
<dbReference type="Pfam" id="PF02518">
    <property type="entry name" value="HATPase_c"/>
    <property type="match status" value="1"/>
</dbReference>
<evidence type="ECO:0000256" key="2">
    <source>
        <dbReference type="ARBA" id="ARBA00012438"/>
    </source>
</evidence>
<keyword evidence="6 11" id="KW-0418">Kinase</keyword>
<organism evidence="11 12">
    <name type="scientific">Arthrobacter stackebrandtii</name>
    <dbReference type="NCBI Taxonomy" id="272161"/>
    <lineage>
        <taxon>Bacteria</taxon>
        <taxon>Bacillati</taxon>
        <taxon>Actinomycetota</taxon>
        <taxon>Actinomycetes</taxon>
        <taxon>Micrococcales</taxon>
        <taxon>Micrococcaceae</taxon>
        <taxon>Arthrobacter</taxon>
    </lineage>
</organism>
<keyword evidence="9" id="KW-0812">Transmembrane</keyword>
<dbReference type="InterPro" id="IPR003594">
    <property type="entry name" value="HATPase_dom"/>
</dbReference>
<evidence type="ECO:0000313" key="12">
    <source>
        <dbReference type="Proteomes" id="UP000711614"/>
    </source>
</evidence>
<feature type="transmembrane region" description="Helical" evidence="9">
    <location>
        <begin position="286"/>
        <end position="309"/>
    </location>
</feature>
<dbReference type="PROSITE" id="PS50109">
    <property type="entry name" value="HIS_KIN"/>
    <property type="match status" value="1"/>
</dbReference>
<dbReference type="InterPro" id="IPR050482">
    <property type="entry name" value="Sensor_HK_TwoCompSys"/>
</dbReference>
<feature type="transmembrane region" description="Helical" evidence="9">
    <location>
        <begin position="321"/>
        <end position="338"/>
    </location>
</feature>
<dbReference type="Gene3D" id="3.30.565.10">
    <property type="entry name" value="Histidine kinase-like ATPase, C-terminal domain"/>
    <property type="match status" value="1"/>
</dbReference>
<comment type="catalytic activity">
    <reaction evidence="1">
        <text>ATP + protein L-histidine = ADP + protein N-phospho-L-histidine.</text>
        <dbReference type="EC" id="2.7.13.3"/>
    </reaction>
</comment>
<keyword evidence="7" id="KW-0067">ATP-binding</keyword>
<proteinExistence type="predicted"/>
<dbReference type="EMBL" id="JAGIOI010000001">
    <property type="protein sequence ID" value="MBP2411944.1"/>
    <property type="molecule type" value="Genomic_DNA"/>
</dbReference>
<dbReference type="InterPro" id="IPR036890">
    <property type="entry name" value="HATPase_C_sf"/>
</dbReference>
<keyword evidence="9" id="KW-1133">Transmembrane helix</keyword>
<keyword evidence="9" id="KW-0472">Membrane</keyword>
<dbReference type="Gene3D" id="1.20.5.1930">
    <property type="match status" value="1"/>
</dbReference>
<reference evidence="11 12" key="1">
    <citation type="submission" date="2021-03" db="EMBL/GenBank/DDBJ databases">
        <title>Sequencing the genomes of 1000 actinobacteria strains.</title>
        <authorList>
            <person name="Klenk H.-P."/>
        </authorList>
    </citation>
    <scope>NUCLEOTIDE SEQUENCE [LARGE SCALE GENOMIC DNA]</scope>
    <source>
        <strain evidence="11 12">DSM 16005</strain>
    </source>
</reference>
<dbReference type="InterPro" id="IPR005467">
    <property type="entry name" value="His_kinase_dom"/>
</dbReference>
<dbReference type="InterPro" id="IPR011712">
    <property type="entry name" value="Sig_transdc_His_kin_sub3_dim/P"/>
</dbReference>
<keyword evidence="4" id="KW-0808">Transferase</keyword>
<dbReference type="Proteomes" id="UP000711614">
    <property type="component" value="Unassembled WGS sequence"/>
</dbReference>
<accession>A0ABS4YT81</accession>
<keyword evidence="8" id="KW-0902">Two-component regulatory system</keyword>
<feature type="transmembrane region" description="Helical" evidence="9">
    <location>
        <begin position="12"/>
        <end position="36"/>
    </location>
</feature>
<feature type="transmembrane region" description="Helical" evidence="9">
    <location>
        <begin position="146"/>
        <end position="167"/>
    </location>
</feature>
<evidence type="ECO:0000256" key="6">
    <source>
        <dbReference type="ARBA" id="ARBA00022777"/>
    </source>
</evidence>
<keyword evidence="12" id="KW-1185">Reference proteome</keyword>
<evidence type="ECO:0000256" key="5">
    <source>
        <dbReference type="ARBA" id="ARBA00022741"/>
    </source>
</evidence>
<evidence type="ECO:0000313" key="11">
    <source>
        <dbReference type="EMBL" id="MBP2411944.1"/>
    </source>
</evidence>
<keyword evidence="5" id="KW-0547">Nucleotide-binding</keyword>
<evidence type="ECO:0000256" key="9">
    <source>
        <dbReference type="SAM" id="Phobius"/>
    </source>
</evidence>
<evidence type="ECO:0000256" key="3">
    <source>
        <dbReference type="ARBA" id="ARBA00022553"/>
    </source>
</evidence>
<dbReference type="PANTHER" id="PTHR24421:SF10">
    <property type="entry name" value="NITRATE_NITRITE SENSOR PROTEIN NARQ"/>
    <property type="match status" value="1"/>
</dbReference>
<dbReference type="PANTHER" id="PTHR24421">
    <property type="entry name" value="NITRATE/NITRITE SENSOR PROTEIN NARX-RELATED"/>
    <property type="match status" value="1"/>
</dbReference>
<feature type="transmembrane region" description="Helical" evidence="9">
    <location>
        <begin position="255"/>
        <end position="274"/>
    </location>
</feature>
<keyword evidence="3" id="KW-0597">Phosphoprotein</keyword>
<comment type="caution">
    <text evidence="11">The sequence shown here is derived from an EMBL/GenBank/DDBJ whole genome shotgun (WGS) entry which is preliminary data.</text>
</comment>
<dbReference type="CDD" id="cd16917">
    <property type="entry name" value="HATPase_UhpB-NarQ-NarX-like"/>
    <property type="match status" value="1"/>
</dbReference>
<dbReference type="EC" id="2.7.13.3" evidence="2"/>
<dbReference type="RefSeq" id="WP_209677415.1">
    <property type="nucleotide sequence ID" value="NZ_JAGIOI010000001.1"/>
</dbReference>
<name>A0ABS4YT81_9MICC</name>
<sequence>MIATDPQRTRPVLGTAVHAAAVLSAAAVVLACALTLATPEAGRALDPGPTPVVGLLAAGVGALIVARAPRNLVAWLLVASGVSSAAYSLATAATALGLLADPQPGWLPWAAWVSSFAWVPGAMLGLALMPQLFPFGSLLPGRFWHAWWWASLSVAGALFLALAMSPASPLFPAMPNPLLAGADAAGLAAAVEAAAAPLGMFLTLLFAALSVGSVVNLVLRFRLSGAQERRQTSLVLAAWLVLIGASALAVPWLGAAAAAVYLGALLFSVARFQLYEIDRLISRSAAGLIVLVVLGAVYALSASGAGVLLQGLGGRWIGGSWWAGFAAAAVVLVLLDPVRRVAVRWVNKAFARGRPEAGVLAGTLSTIAAGAHTPGAALEDAQGFLRTVLHMPGLEIVAAPAAAARIPAETVPGAGPAEETAARTALPLHWNGQVAGAVIATPRKGESHVHPADLRLLASLEPTLSLMVHDLMLTRDLESSRRTVLSAREEERRRIRQDLHDGLGPLLSGTAMTLQAAAAKPPGSPAVQGMLAEAREDLAQAVADIRILVDGLRPPILDDLGLIAAVQAILPESALAVTVTSEGNCRNLPAAVEVAALRIVAEALVNAARHAGAGSAHVDLRRTRARLHLSVADDGRWVPPSSARQGVGLESMHRRAQELGGRASISGGGAGTCVQAWLPLGEGA</sequence>
<feature type="transmembrane region" description="Helical" evidence="9">
    <location>
        <begin position="73"/>
        <end position="100"/>
    </location>
</feature>
<dbReference type="SUPFAM" id="SSF55874">
    <property type="entry name" value="ATPase domain of HSP90 chaperone/DNA topoisomerase II/histidine kinase"/>
    <property type="match status" value="1"/>
</dbReference>
<feature type="transmembrane region" description="Helical" evidence="9">
    <location>
        <begin position="231"/>
        <end position="249"/>
    </location>
</feature>
<feature type="domain" description="Histidine kinase" evidence="10">
    <location>
        <begin position="598"/>
        <end position="682"/>
    </location>
</feature>